<dbReference type="GO" id="GO:0005886">
    <property type="term" value="C:plasma membrane"/>
    <property type="evidence" value="ECO:0007669"/>
    <property type="project" value="InterPro"/>
</dbReference>
<evidence type="ECO:0000256" key="7">
    <source>
        <dbReference type="ARBA" id="ARBA00022889"/>
    </source>
</evidence>
<feature type="domain" description="Cadherin" evidence="13">
    <location>
        <begin position="276"/>
        <end position="379"/>
    </location>
</feature>
<dbReference type="CDD" id="cd11304">
    <property type="entry name" value="Cadherin_repeat"/>
    <property type="match status" value="7"/>
</dbReference>
<keyword evidence="10" id="KW-1015">Disulfide bond</keyword>
<evidence type="ECO:0000313" key="14">
    <source>
        <dbReference type="EMBL" id="NXV33334.1"/>
    </source>
</evidence>
<evidence type="ECO:0000313" key="15">
    <source>
        <dbReference type="Proteomes" id="UP000540089"/>
    </source>
</evidence>
<dbReference type="AlphaFoldDB" id="A0A7L3SZ77"/>
<dbReference type="InterPro" id="IPR015919">
    <property type="entry name" value="Cadherin-like_sf"/>
</dbReference>
<keyword evidence="6 12" id="KW-0106">Calcium</keyword>
<evidence type="ECO:0000256" key="2">
    <source>
        <dbReference type="ARBA" id="ARBA00022536"/>
    </source>
</evidence>
<evidence type="ECO:0000256" key="10">
    <source>
        <dbReference type="ARBA" id="ARBA00023157"/>
    </source>
</evidence>
<proteinExistence type="predicted"/>
<dbReference type="SUPFAM" id="SSF49313">
    <property type="entry name" value="Cadherin-like"/>
    <property type="match status" value="7"/>
</dbReference>
<feature type="domain" description="Cadherin" evidence="13">
    <location>
        <begin position="380"/>
        <end position="483"/>
    </location>
</feature>
<dbReference type="PROSITE" id="PS50268">
    <property type="entry name" value="CADHERIN_2"/>
    <property type="match status" value="7"/>
</dbReference>
<keyword evidence="2" id="KW-0245">EGF-like domain</keyword>
<evidence type="ECO:0000256" key="4">
    <source>
        <dbReference type="ARBA" id="ARBA00022729"/>
    </source>
</evidence>
<dbReference type="FunFam" id="2.60.40.60:FF:000081">
    <property type="entry name" value="protocadherin Fat 4"/>
    <property type="match status" value="1"/>
</dbReference>
<feature type="domain" description="Cadherin" evidence="13">
    <location>
        <begin position="484"/>
        <end position="595"/>
    </location>
</feature>
<keyword evidence="4" id="KW-0732">Signal</keyword>
<dbReference type="InterPro" id="IPR020894">
    <property type="entry name" value="Cadherin_CS"/>
</dbReference>
<evidence type="ECO:0000256" key="8">
    <source>
        <dbReference type="ARBA" id="ARBA00022989"/>
    </source>
</evidence>
<comment type="subcellular location">
    <subcellularLocation>
        <location evidence="1">Membrane</location>
    </subcellularLocation>
</comment>
<reference evidence="14 15" key="1">
    <citation type="submission" date="2019-09" db="EMBL/GenBank/DDBJ databases">
        <title>Bird 10,000 Genomes (B10K) Project - Family phase.</title>
        <authorList>
            <person name="Zhang G."/>
        </authorList>
    </citation>
    <scope>NUCLEOTIDE SEQUENCE [LARGE SCALE GENOMIC DNA]</scope>
    <source>
        <strain evidence="14">OUT-0021</strain>
        <tissue evidence="14">Blood</tissue>
    </source>
</reference>
<feature type="domain" description="Cadherin" evidence="13">
    <location>
        <begin position="6"/>
        <end position="62"/>
    </location>
</feature>
<keyword evidence="15" id="KW-1185">Reference proteome</keyword>
<dbReference type="FunFam" id="2.60.40.60:FF:000020">
    <property type="entry name" value="Dachsous cadherin-related 1b"/>
    <property type="match status" value="2"/>
</dbReference>
<dbReference type="PRINTS" id="PR00205">
    <property type="entry name" value="CADHERIN"/>
</dbReference>
<dbReference type="Proteomes" id="UP000540089">
    <property type="component" value="Unassembled WGS sequence"/>
</dbReference>
<keyword evidence="7" id="KW-0130">Cell adhesion</keyword>
<dbReference type="InterPro" id="IPR002126">
    <property type="entry name" value="Cadherin-like_dom"/>
</dbReference>
<evidence type="ECO:0000256" key="11">
    <source>
        <dbReference type="ARBA" id="ARBA00023180"/>
    </source>
</evidence>
<keyword evidence="5" id="KW-0677">Repeat</keyword>
<keyword evidence="3" id="KW-0812">Transmembrane</keyword>
<dbReference type="SMART" id="SM00112">
    <property type="entry name" value="CA"/>
    <property type="match status" value="7"/>
</dbReference>
<dbReference type="FunFam" id="2.60.40.60:FF:000181">
    <property type="entry name" value="Predicted protein"/>
    <property type="match status" value="2"/>
</dbReference>
<dbReference type="PROSITE" id="PS00232">
    <property type="entry name" value="CADHERIN_1"/>
    <property type="match status" value="3"/>
</dbReference>
<dbReference type="Pfam" id="PF00028">
    <property type="entry name" value="Cadherin"/>
    <property type="match status" value="6"/>
</dbReference>
<evidence type="ECO:0000259" key="13">
    <source>
        <dbReference type="PROSITE" id="PS50268"/>
    </source>
</evidence>
<evidence type="ECO:0000256" key="6">
    <source>
        <dbReference type="ARBA" id="ARBA00022837"/>
    </source>
</evidence>
<dbReference type="GO" id="GO:0003007">
    <property type="term" value="P:heart morphogenesis"/>
    <property type="evidence" value="ECO:0007669"/>
    <property type="project" value="UniProtKB-ARBA"/>
</dbReference>
<feature type="non-terminal residue" evidence="14">
    <location>
        <position position="673"/>
    </location>
</feature>
<dbReference type="EMBL" id="VZUC01000089">
    <property type="protein sequence ID" value="NXV33334.1"/>
    <property type="molecule type" value="Genomic_DNA"/>
</dbReference>
<keyword evidence="8" id="KW-1133">Transmembrane helix</keyword>
<evidence type="ECO:0000256" key="5">
    <source>
        <dbReference type="ARBA" id="ARBA00022737"/>
    </source>
</evidence>
<dbReference type="GO" id="GO:0007156">
    <property type="term" value="P:homophilic cell adhesion via plasma membrane adhesion molecules"/>
    <property type="evidence" value="ECO:0007669"/>
    <property type="project" value="InterPro"/>
</dbReference>
<evidence type="ECO:0000256" key="9">
    <source>
        <dbReference type="ARBA" id="ARBA00023136"/>
    </source>
</evidence>
<feature type="domain" description="Cadherin" evidence="13">
    <location>
        <begin position="63"/>
        <end position="171"/>
    </location>
</feature>
<dbReference type="Gene3D" id="2.60.40.60">
    <property type="entry name" value="Cadherins"/>
    <property type="match status" value="7"/>
</dbReference>
<protein>
    <submittedName>
        <fullName evidence="14">PCD23 protein</fullName>
    </submittedName>
</protein>
<feature type="non-terminal residue" evidence="14">
    <location>
        <position position="1"/>
    </location>
</feature>
<feature type="domain" description="Cadherin" evidence="13">
    <location>
        <begin position="179"/>
        <end position="275"/>
    </location>
</feature>
<sequence>DPHGRFSIDPQFGIIRTKTQLDHETQSVVVLTVQSQLGDSPVYSSTQVNISVIDINDNPPVFLTQSDRVTISHTQPPGTAVYIAHAEDKDSGLNGAIKYSIASKQSNAFSIDPSLGVINLTRTVFADKQHAYTLHIAAEDSGIPPLTSSLMLDSLAAKIVILDINDNSPSFTSSPLSYVMEDVEVGFLVHRIIAKDPDEGRNGQVTYHILSGNENKAFILDKITGLLTTAQLLDREIQNCYNLTLMALDDGSPALFATQVLTIVVLDVNDEAPMFLKQLYETAIRENQDPGEFVLKVEAVDRDAGLNSLLRYEILPGTGYEKFKMNPDSGVLLTTASLDRETQEVFRIKGNSVKYLPSRSSTAQLYLTVLDENDHNPIFAKTKYQISVREDLEEGSAILDLFASDKDDGLNGEVMYSLIDDTFGAFAIDSVTGSIVTTKALDRETKSQYTFRAVASDCSTHLPRSTTVMTILIQDVNDNAPKFEQSYYKASVWEGQSPKTDIIQIFATDLDSGLNGETEYSVLSGNENATFVIDSARGILATNTVLDHENASSYREMASSHRLVLLASDRGTPSLNSTATVLITVLDVNDNSPVFSSPEYHIHVKESIPVGSHVTEVSANDCDAGANAEITYAIISGNDRGHFHLDEKTGSVDLMKTLDYEDTMKFILIIQAT</sequence>
<organism evidence="14 15">
    <name type="scientific">Rissa tridactyla</name>
    <name type="common">Black-legged kittiwake</name>
    <name type="synonym">Larus tridactyla</name>
    <dbReference type="NCBI Taxonomy" id="75485"/>
    <lineage>
        <taxon>Eukaryota</taxon>
        <taxon>Metazoa</taxon>
        <taxon>Chordata</taxon>
        <taxon>Craniata</taxon>
        <taxon>Vertebrata</taxon>
        <taxon>Euteleostomi</taxon>
        <taxon>Archelosauria</taxon>
        <taxon>Archosauria</taxon>
        <taxon>Dinosauria</taxon>
        <taxon>Saurischia</taxon>
        <taxon>Theropoda</taxon>
        <taxon>Coelurosauria</taxon>
        <taxon>Aves</taxon>
        <taxon>Neognathae</taxon>
        <taxon>Neoaves</taxon>
        <taxon>Charadriiformes</taxon>
        <taxon>Laridae</taxon>
        <taxon>Rissa</taxon>
    </lineage>
</organism>
<gene>
    <name evidence="14" type="primary">Dchs2</name>
    <name evidence="14" type="ORF">RISTRI_R12524</name>
</gene>
<feature type="domain" description="Cadherin" evidence="13">
    <location>
        <begin position="596"/>
        <end position="673"/>
    </location>
</feature>
<name>A0A7L3SZ77_RISTR</name>
<dbReference type="GO" id="GO:0048729">
    <property type="term" value="P:tissue morphogenesis"/>
    <property type="evidence" value="ECO:0007669"/>
    <property type="project" value="UniProtKB-ARBA"/>
</dbReference>
<dbReference type="GO" id="GO:0005509">
    <property type="term" value="F:calcium ion binding"/>
    <property type="evidence" value="ECO:0007669"/>
    <property type="project" value="UniProtKB-UniRule"/>
</dbReference>
<evidence type="ECO:0000256" key="3">
    <source>
        <dbReference type="ARBA" id="ARBA00022692"/>
    </source>
</evidence>
<evidence type="ECO:0000256" key="12">
    <source>
        <dbReference type="PROSITE-ProRule" id="PRU00043"/>
    </source>
</evidence>
<keyword evidence="11" id="KW-0325">Glycoprotein</keyword>
<keyword evidence="9" id="KW-0472">Membrane</keyword>
<dbReference type="FunFam" id="2.60.40.60:FF:000013">
    <property type="entry name" value="Cadherin EGF LAG seven-pass G-type receptor"/>
    <property type="match status" value="1"/>
</dbReference>
<evidence type="ECO:0000256" key="1">
    <source>
        <dbReference type="ARBA" id="ARBA00004370"/>
    </source>
</evidence>
<dbReference type="PANTHER" id="PTHR24026">
    <property type="entry name" value="FAT ATYPICAL CADHERIN-RELATED"/>
    <property type="match status" value="1"/>
</dbReference>
<accession>A0A7L3SZ77</accession>
<comment type="caution">
    <text evidence="14">The sequence shown here is derived from an EMBL/GenBank/DDBJ whole genome shotgun (WGS) entry which is preliminary data.</text>
</comment>
<dbReference type="PANTHER" id="PTHR24026:SF136">
    <property type="entry name" value="PROTOCADHERIN-23"/>
    <property type="match status" value="1"/>
</dbReference>